<keyword evidence="10" id="KW-0418">Kinase</keyword>
<dbReference type="NCBIfam" id="TIGR00229">
    <property type="entry name" value="sensory_box"/>
    <property type="match status" value="1"/>
</dbReference>
<evidence type="ECO:0000256" key="13">
    <source>
        <dbReference type="ARBA" id="ARBA00023012"/>
    </source>
</evidence>
<dbReference type="SMART" id="SM00448">
    <property type="entry name" value="REC"/>
    <property type="match status" value="2"/>
</dbReference>
<evidence type="ECO:0000256" key="5">
    <source>
        <dbReference type="ARBA" id="ARBA00022475"/>
    </source>
</evidence>
<dbReference type="CDD" id="cd16922">
    <property type="entry name" value="HATPase_EvgS-ArcB-TorS-like"/>
    <property type="match status" value="1"/>
</dbReference>
<dbReference type="InterPro" id="IPR001789">
    <property type="entry name" value="Sig_transdc_resp-reg_receiver"/>
</dbReference>
<feature type="modified residue" description="4-aspartylphosphate" evidence="19">
    <location>
        <position position="755"/>
    </location>
</feature>
<evidence type="ECO:0000256" key="4">
    <source>
        <dbReference type="ARBA" id="ARBA00012438"/>
    </source>
</evidence>
<dbReference type="InterPro" id="IPR011006">
    <property type="entry name" value="CheY-like_superfamily"/>
</dbReference>
<reference evidence="25 26" key="1">
    <citation type="submission" date="2012-06" db="EMBL/GenBank/DDBJ databases">
        <title>Finished chromosome of genome of Oscillatoria acuminata PCC 6304.</title>
        <authorList>
            <consortium name="US DOE Joint Genome Institute"/>
            <person name="Gugger M."/>
            <person name="Coursin T."/>
            <person name="Rippka R."/>
            <person name="Tandeau De Marsac N."/>
            <person name="Huntemann M."/>
            <person name="Wei C.-L."/>
            <person name="Han J."/>
            <person name="Detter J.C."/>
            <person name="Han C."/>
            <person name="Tapia R."/>
            <person name="Davenport K."/>
            <person name="Daligault H."/>
            <person name="Erkkila T."/>
            <person name="Gu W."/>
            <person name="Munk A.C.C."/>
            <person name="Teshima H."/>
            <person name="Xu Y."/>
            <person name="Chain P."/>
            <person name="Chen A."/>
            <person name="Krypides N."/>
            <person name="Mavromatis K."/>
            <person name="Markowitz V."/>
            <person name="Szeto E."/>
            <person name="Ivanova N."/>
            <person name="Mikhailova N."/>
            <person name="Ovchinnikova G."/>
            <person name="Pagani I."/>
            <person name="Pati A."/>
            <person name="Goodwin L."/>
            <person name="Peters L."/>
            <person name="Pitluck S."/>
            <person name="Woyke T."/>
            <person name="Kerfeld C."/>
        </authorList>
    </citation>
    <scope>NUCLEOTIDE SEQUENCE [LARGE SCALE GENOMIC DNA]</scope>
    <source>
        <strain evidence="25 26">PCC 6304</strain>
    </source>
</reference>
<dbReference type="SMART" id="SM00387">
    <property type="entry name" value="HATPase_c"/>
    <property type="match status" value="1"/>
</dbReference>
<dbReference type="SUPFAM" id="SSF47384">
    <property type="entry name" value="Homodimeric domain of signal transducing histidine kinase"/>
    <property type="match status" value="1"/>
</dbReference>
<dbReference type="GO" id="GO:0000155">
    <property type="term" value="F:phosphorelay sensor kinase activity"/>
    <property type="evidence" value="ECO:0007669"/>
    <property type="project" value="InterPro"/>
</dbReference>
<feature type="domain" description="HPt" evidence="24">
    <location>
        <begin position="897"/>
        <end position="990"/>
    </location>
</feature>
<keyword evidence="7" id="KW-0808">Transferase</keyword>
<keyword evidence="5" id="KW-1003">Cell membrane</keyword>
<dbReference type="Gene3D" id="1.20.120.160">
    <property type="entry name" value="HPT domain"/>
    <property type="match status" value="1"/>
</dbReference>
<evidence type="ECO:0000256" key="10">
    <source>
        <dbReference type="ARBA" id="ARBA00022777"/>
    </source>
</evidence>
<dbReference type="PANTHER" id="PTHR45339:SF1">
    <property type="entry name" value="HYBRID SIGNAL TRANSDUCTION HISTIDINE KINASE J"/>
    <property type="match status" value="1"/>
</dbReference>
<keyword evidence="6 19" id="KW-0597">Phosphoprotein</keyword>
<dbReference type="InterPro" id="IPR000014">
    <property type="entry name" value="PAS"/>
</dbReference>
<dbReference type="SMART" id="SM00091">
    <property type="entry name" value="PAS"/>
    <property type="match status" value="2"/>
</dbReference>
<evidence type="ECO:0000256" key="6">
    <source>
        <dbReference type="ARBA" id="ARBA00022553"/>
    </source>
</evidence>
<dbReference type="HOGENOM" id="CLU_000445_114_15_3"/>
<dbReference type="Proteomes" id="UP000010367">
    <property type="component" value="Chromosome"/>
</dbReference>
<dbReference type="InterPro" id="IPR013767">
    <property type="entry name" value="PAS_fold"/>
</dbReference>
<dbReference type="InterPro" id="IPR036097">
    <property type="entry name" value="HisK_dim/P_sf"/>
</dbReference>
<dbReference type="FunFam" id="1.10.287.130:FF:000002">
    <property type="entry name" value="Two-component osmosensing histidine kinase"/>
    <property type="match status" value="1"/>
</dbReference>
<evidence type="ECO:0000256" key="19">
    <source>
        <dbReference type="PROSITE-ProRule" id="PRU00169"/>
    </source>
</evidence>
<dbReference type="InterPro" id="IPR005467">
    <property type="entry name" value="His_kinase_dom"/>
</dbReference>
<dbReference type="Gene3D" id="1.10.287.130">
    <property type="match status" value="1"/>
</dbReference>
<dbReference type="SUPFAM" id="SSF55874">
    <property type="entry name" value="ATPase domain of HSP90 chaperone/DNA topoisomerase II/histidine kinase"/>
    <property type="match status" value="1"/>
</dbReference>
<feature type="domain" description="PAS" evidence="23">
    <location>
        <begin position="157"/>
        <end position="215"/>
    </location>
</feature>
<evidence type="ECO:0000256" key="3">
    <source>
        <dbReference type="ARBA" id="ARBA00006402"/>
    </source>
</evidence>
<dbReference type="STRING" id="56110.Oscil6304_1996"/>
<keyword evidence="11" id="KW-0067">ATP-binding</keyword>
<feature type="domain" description="Histidine kinase" evidence="21">
    <location>
        <begin position="450"/>
        <end position="671"/>
    </location>
</feature>
<evidence type="ECO:0000259" key="22">
    <source>
        <dbReference type="PROSITE" id="PS50110"/>
    </source>
</evidence>
<keyword evidence="12" id="KW-1133">Transmembrane helix</keyword>
<dbReference type="PROSITE" id="PS50112">
    <property type="entry name" value="PAS"/>
    <property type="match status" value="1"/>
</dbReference>
<comment type="subcellular location">
    <subcellularLocation>
        <location evidence="2">Cell membrane</location>
        <topology evidence="2">Multi-pass membrane protein</topology>
    </subcellularLocation>
</comment>
<dbReference type="FunCoup" id="K9TGJ6">
    <property type="interactions" value="299"/>
</dbReference>
<evidence type="ECO:0000313" key="26">
    <source>
        <dbReference type="Proteomes" id="UP000010367"/>
    </source>
</evidence>
<dbReference type="CDD" id="cd00130">
    <property type="entry name" value="PAS"/>
    <property type="match status" value="1"/>
</dbReference>
<gene>
    <name evidence="25" type="ORF">Oscil6304_1996</name>
</gene>
<dbReference type="SMART" id="SM00388">
    <property type="entry name" value="HisKA"/>
    <property type="match status" value="1"/>
</dbReference>
<dbReference type="InterPro" id="IPR004358">
    <property type="entry name" value="Sig_transdc_His_kin-like_C"/>
</dbReference>
<dbReference type="InterPro" id="IPR003594">
    <property type="entry name" value="HATPase_dom"/>
</dbReference>
<keyword evidence="8" id="KW-0812">Transmembrane</keyword>
<dbReference type="PRINTS" id="PR00344">
    <property type="entry name" value="BCTRLSENSOR"/>
</dbReference>
<dbReference type="SUPFAM" id="SSF52172">
    <property type="entry name" value="CheY-like"/>
    <property type="match status" value="2"/>
</dbReference>
<dbReference type="Pfam" id="PF02518">
    <property type="entry name" value="HATPase_c"/>
    <property type="match status" value="1"/>
</dbReference>
<dbReference type="PANTHER" id="PTHR45339">
    <property type="entry name" value="HYBRID SIGNAL TRANSDUCTION HISTIDINE KINASE J"/>
    <property type="match status" value="1"/>
</dbReference>
<dbReference type="Pfam" id="PF00989">
    <property type="entry name" value="PAS"/>
    <property type="match status" value="1"/>
</dbReference>
<keyword evidence="26" id="KW-1185">Reference proteome</keyword>
<evidence type="ECO:0000256" key="8">
    <source>
        <dbReference type="ARBA" id="ARBA00022692"/>
    </source>
</evidence>
<feature type="compositionally biased region" description="Polar residues" evidence="20">
    <location>
        <begin position="864"/>
        <end position="881"/>
    </location>
</feature>
<dbReference type="PROSITE" id="PS50894">
    <property type="entry name" value="HPT"/>
    <property type="match status" value="1"/>
</dbReference>
<sequence length="992" mass="111238">MIRQNAKTTSTSITWTPHPITVLLIDDQPIIGEAVSRMLVDEEDIIFHYCQDPLDGVRQATEISPTVILQDLVMPDVDGLLLLRFFRANAATRDIPMIVLSVKEEAKLKAEAFAAGANDYLVKLPDPIELLARIRYHSQAYISRLQRDEAYQALQESELRLRGVLENMPVMLTAFDVEGNIIVWNRECERVTGYSASEVIGNPQAKHLFSDQSLESGISTDLSAPSTSPIVSPVPSVNRLRDAIIEEVNKARNHGRAREWQITCKDGLLKTVAWSNISSRFPIASWAGWGIGIDITERKQAELAQEQEYQQLRQFIKNAPIAMAMFDTEMRFLAYSNQWLTDHNLVSQSLLGCNYYDIFPDIKEDWKEIHQQGLQGKFISRTEDKWERADGSVLYFRWAVQPWYVNPLNSIEDGEAIGGLIMVADRVDELIQTREAALEAAHAKSQFLANMSHEIRTPMHGVLGIAGLMLHTELTPKQQEYAETIRISAKHLLGLINDILDFSKLEAGEMHLENLDFNLYECLQDVVNLFKPQAEDQGLTLKLQFQENLPRFVRGDPSRLRQILLNLVSNAIKFTPSGSISVEAKLEATTHSKTRVYFQVTDTGIGIPPEAQAKLFQSFSQVDPSTSRQYGGTGLGLAICEQLVSMMQGEIGVTSEVNQGSTFWFTLQFQQALHQETTGESPGEREFCSLEPRGDRSISSGKKDLKILVVEDHLINQTVILSQLEILGYEADCVANGLEALKCLEAKDYDIVLMDCQMPLMDGYTATRELRRREGNQNRTVVIALTAHAMKADREKCLASGMDDYLSKPVDEEDLARIVQRWTQKIPLSDESYSPETGNGIEPSDQATDSELPKSGAIVPVNPIYSSTENGSHSRLNSPNFTLPIDRERLEKISRGKISVKRQLLQMFLETASQDLQPLEEAIASQDYSQVKHFAHRLKGSAANMGVPILCDRAKELEAMACQQSLEGSTELLDSFRELLDAVDVFIETELS</sequence>
<dbReference type="GO" id="GO:0005886">
    <property type="term" value="C:plasma membrane"/>
    <property type="evidence" value="ECO:0007669"/>
    <property type="project" value="UniProtKB-SubCell"/>
</dbReference>
<feature type="compositionally biased region" description="Basic and acidic residues" evidence="20">
    <location>
        <begin position="682"/>
        <end position="695"/>
    </location>
</feature>
<dbReference type="Pfam" id="PF00072">
    <property type="entry name" value="Response_reg"/>
    <property type="match status" value="2"/>
</dbReference>
<evidence type="ECO:0000256" key="9">
    <source>
        <dbReference type="ARBA" id="ARBA00022741"/>
    </source>
</evidence>
<keyword evidence="9" id="KW-0547">Nucleotide-binding</keyword>
<dbReference type="EMBL" id="CP003607">
    <property type="protein sequence ID" value="AFY81665.1"/>
    <property type="molecule type" value="Genomic_DNA"/>
</dbReference>
<dbReference type="InterPro" id="IPR003661">
    <property type="entry name" value="HisK_dim/P_dom"/>
</dbReference>
<dbReference type="EC" id="2.7.13.3" evidence="4"/>
<evidence type="ECO:0000256" key="16">
    <source>
        <dbReference type="ARBA" id="ARBA00068150"/>
    </source>
</evidence>
<dbReference type="PROSITE" id="PS50109">
    <property type="entry name" value="HIS_KIN"/>
    <property type="match status" value="1"/>
</dbReference>
<dbReference type="GO" id="GO:0005524">
    <property type="term" value="F:ATP binding"/>
    <property type="evidence" value="ECO:0007669"/>
    <property type="project" value="UniProtKB-KW"/>
</dbReference>
<feature type="domain" description="Response regulatory" evidence="22">
    <location>
        <begin position="21"/>
        <end position="138"/>
    </location>
</feature>
<dbReference type="SUPFAM" id="SSF47226">
    <property type="entry name" value="Histidine-containing phosphotransfer domain, HPT domain"/>
    <property type="match status" value="1"/>
</dbReference>
<evidence type="ECO:0000256" key="15">
    <source>
        <dbReference type="ARBA" id="ARBA00064003"/>
    </source>
</evidence>
<evidence type="ECO:0000256" key="12">
    <source>
        <dbReference type="ARBA" id="ARBA00022989"/>
    </source>
</evidence>
<accession>K9TGJ6</accession>
<feature type="region of interest" description="Disordered" evidence="20">
    <location>
        <begin position="829"/>
        <end position="881"/>
    </location>
</feature>
<dbReference type="InterPro" id="IPR036641">
    <property type="entry name" value="HPT_dom_sf"/>
</dbReference>
<dbReference type="AlphaFoldDB" id="K9TGJ6"/>
<comment type="catalytic activity">
    <reaction evidence="1">
        <text>ATP + protein L-histidine = ADP + protein N-phospho-L-histidine.</text>
        <dbReference type="EC" id="2.7.13.3"/>
    </reaction>
</comment>
<organism evidence="25 26">
    <name type="scientific">Oscillatoria acuminata PCC 6304</name>
    <dbReference type="NCBI Taxonomy" id="56110"/>
    <lineage>
        <taxon>Bacteria</taxon>
        <taxon>Bacillati</taxon>
        <taxon>Cyanobacteriota</taxon>
        <taxon>Cyanophyceae</taxon>
        <taxon>Oscillatoriophycideae</taxon>
        <taxon>Oscillatoriales</taxon>
        <taxon>Oscillatoriaceae</taxon>
        <taxon>Oscillatoria</taxon>
    </lineage>
</organism>
<feature type="domain" description="Response regulatory" evidence="22">
    <location>
        <begin position="706"/>
        <end position="823"/>
    </location>
</feature>
<comment type="similarity">
    <text evidence="3">In the N-terminal section; belongs to the phytochrome family.</text>
</comment>
<dbReference type="GO" id="GO:0006355">
    <property type="term" value="P:regulation of DNA-templated transcription"/>
    <property type="evidence" value="ECO:0007669"/>
    <property type="project" value="InterPro"/>
</dbReference>
<evidence type="ECO:0000313" key="25">
    <source>
        <dbReference type="EMBL" id="AFY81665.1"/>
    </source>
</evidence>
<feature type="region of interest" description="Disordered" evidence="20">
    <location>
        <begin position="676"/>
        <end position="695"/>
    </location>
</feature>
<dbReference type="InParanoid" id="K9TGJ6"/>
<dbReference type="CDD" id="cd17546">
    <property type="entry name" value="REC_hyHK_CKI1_RcsC-like"/>
    <property type="match status" value="1"/>
</dbReference>
<dbReference type="InterPro" id="IPR036890">
    <property type="entry name" value="HATPase_C_sf"/>
</dbReference>
<dbReference type="SMART" id="SM00073">
    <property type="entry name" value="HPT"/>
    <property type="match status" value="1"/>
</dbReference>
<comment type="subunit">
    <text evidence="15">At low DSF concentrations, interacts with RpfF.</text>
</comment>
<keyword evidence="13" id="KW-0902">Two-component regulatory system</keyword>
<dbReference type="Gene3D" id="3.30.450.20">
    <property type="entry name" value="PAS domain"/>
    <property type="match status" value="2"/>
</dbReference>
<dbReference type="Gene3D" id="3.40.50.2300">
    <property type="match status" value="2"/>
</dbReference>
<dbReference type="OrthoDB" id="5389090at2"/>
<evidence type="ECO:0000259" key="21">
    <source>
        <dbReference type="PROSITE" id="PS50109"/>
    </source>
</evidence>
<dbReference type="PROSITE" id="PS50110">
    <property type="entry name" value="RESPONSE_REGULATORY"/>
    <property type="match status" value="2"/>
</dbReference>
<dbReference type="CDD" id="cd00082">
    <property type="entry name" value="HisKA"/>
    <property type="match status" value="1"/>
</dbReference>
<dbReference type="InterPro" id="IPR008207">
    <property type="entry name" value="Sig_transdc_His_kin_Hpt_dom"/>
</dbReference>
<evidence type="ECO:0000256" key="20">
    <source>
        <dbReference type="SAM" id="MobiDB-lite"/>
    </source>
</evidence>
<evidence type="ECO:0000259" key="23">
    <source>
        <dbReference type="PROSITE" id="PS50112"/>
    </source>
</evidence>
<dbReference type="Pfam" id="PF01627">
    <property type="entry name" value="Hpt"/>
    <property type="match status" value="1"/>
</dbReference>
<evidence type="ECO:0000256" key="14">
    <source>
        <dbReference type="ARBA" id="ARBA00023136"/>
    </source>
</evidence>
<evidence type="ECO:0000256" key="17">
    <source>
        <dbReference type="ARBA" id="ARBA00074306"/>
    </source>
</evidence>
<dbReference type="InterPro" id="IPR035965">
    <property type="entry name" value="PAS-like_dom_sf"/>
</dbReference>
<dbReference type="CDD" id="cd00088">
    <property type="entry name" value="HPT"/>
    <property type="match status" value="1"/>
</dbReference>
<protein>
    <recommendedName>
        <fullName evidence="17">Circadian input-output histidine kinase CikA</fullName>
        <ecNumber evidence="4">2.7.13.3</ecNumber>
    </recommendedName>
    <alternativeName>
        <fullName evidence="16">Sensory/regulatory protein RpfC</fullName>
    </alternativeName>
</protein>
<evidence type="ECO:0000256" key="1">
    <source>
        <dbReference type="ARBA" id="ARBA00000085"/>
    </source>
</evidence>
<evidence type="ECO:0000256" key="11">
    <source>
        <dbReference type="ARBA" id="ARBA00022840"/>
    </source>
</evidence>
<proteinExistence type="inferred from homology"/>
<name>K9TGJ6_9CYAN</name>
<dbReference type="RefSeq" id="WP_015148309.1">
    <property type="nucleotide sequence ID" value="NC_019693.1"/>
</dbReference>
<dbReference type="SUPFAM" id="SSF55785">
    <property type="entry name" value="PYP-like sensor domain (PAS domain)"/>
    <property type="match status" value="2"/>
</dbReference>
<feature type="modified residue" description="Phosphohistidine" evidence="18">
    <location>
        <position position="936"/>
    </location>
</feature>
<evidence type="ECO:0000259" key="24">
    <source>
        <dbReference type="PROSITE" id="PS50894"/>
    </source>
</evidence>
<evidence type="ECO:0000256" key="2">
    <source>
        <dbReference type="ARBA" id="ARBA00004651"/>
    </source>
</evidence>
<dbReference type="eggNOG" id="COG3706">
    <property type="taxonomic scope" value="Bacteria"/>
</dbReference>
<dbReference type="FunFam" id="3.30.565.10:FF:000010">
    <property type="entry name" value="Sensor histidine kinase RcsC"/>
    <property type="match status" value="1"/>
</dbReference>
<feature type="modified residue" description="4-aspartylphosphate" evidence="19">
    <location>
        <position position="71"/>
    </location>
</feature>
<dbReference type="KEGG" id="oac:Oscil6304_1996"/>
<dbReference type="Pfam" id="PF00512">
    <property type="entry name" value="HisKA"/>
    <property type="match status" value="1"/>
</dbReference>
<dbReference type="Gene3D" id="3.30.565.10">
    <property type="entry name" value="Histidine kinase-like ATPase, C-terminal domain"/>
    <property type="match status" value="1"/>
</dbReference>
<evidence type="ECO:0000256" key="7">
    <source>
        <dbReference type="ARBA" id="ARBA00022679"/>
    </source>
</evidence>
<dbReference type="eggNOG" id="COG5002">
    <property type="taxonomic scope" value="Bacteria"/>
</dbReference>
<evidence type="ECO:0000256" key="18">
    <source>
        <dbReference type="PROSITE-ProRule" id="PRU00110"/>
    </source>
</evidence>
<keyword evidence="14" id="KW-0472">Membrane</keyword>